<evidence type="ECO:0000313" key="1">
    <source>
        <dbReference type="EMBL" id="AXX92114.1"/>
    </source>
</evidence>
<dbReference type="EMBL" id="CP032098">
    <property type="protein sequence ID" value="AXX92114.1"/>
    <property type="molecule type" value="Genomic_DNA"/>
</dbReference>
<dbReference type="EMBL" id="NXFY01000001">
    <property type="protein sequence ID" value="PHO19341.1"/>
    <property type="molecule type" value="Genomic_DNA"/>
</dbReference>
<reference evidence="2 3" key="1">
    <citation type="submission" date="2017-09" db="EMBL/GenBank/DDBJ databases">
        <title>Arcobacter canalis sp. nov., a new species isolated from a water canal contaminated with urban sewage.</title>
        <authorList>
            <person name="Perez-Cataluna A."/>
            <person name="Salas-Masso N."/>
            <person name="Figueras M.J."/>
        </authorList>
    </citation>
    <scope>NUCLEOTIDE SEQUENCE [LARGE SCALE GENOMIC DNA]</scope>
    <source>
        <strain evidence="2 3">F98-3</strain>
    </source>
</reference>
<accession>A0A2G1DLJ8</accession>
<protein>
    <submittedName>
        <fullName evidence="2">Uncharacterized protein</fullName>
    </submittedName>
</protein>
<proteinExistence type="predicted"/>
<name>A0A2G1DLJ8_9BACT</name>
<sequence>MGFFENWVEIDLNPILSFSSSGKILYSNQEAQFLLSRIPSKEVFDIALKYAPKSFGVETSYIDLHMKNYIFYAVTVSYEDEEAINIKLYKSTMVKKEPKLNTKNSDMGNIFTLVDLSISAMKSKSDIKFIKNYDPSIPDFKLNAKEFMKILNVALACFEDSSVITATVMLKIGEYIRIEGKKYSLISIEIAGDIPADLNKFHYDETNSYVILTKDKSKISIDLPLILK</sequence>
<reference evidence="1 4" key="2">
    <citation type="submission" date="2018-08" db="EMBL/GenBank/DDBJ databases">
        <title>Complete genome of the Arcobacter molluscorum type strain LMG 25693.</title>
        <authorList>
            <person name="Miller W.G."/>
            <person name="Yee E."/>
            <person name="Bono J.L."/>
        </authorList>
    </citation>
    <scope>NUCLEOTIDE SEQUENCE [LARGE SCALE GENOMIC DNA]</scope>
    <source>
        <strain evidence="1 4">CECT 7696</strain>
    </source>
</reference>
<evidence type="ECO:0000313" key="2">
    <source>
        <dbReference type="EMBL" id="PHO19341.1"/>
    </source>
</evidence>
<dbReference type="Proteomes" id="UP000262712">
    <property type="component" value="Chromosome"/>
</dbReference>
<dbReference type="KEGG" id="amol:AMOL_1130"/>
<gene>
    <name evidence="1" type="ORF">AMOL_1130</name>
    <name evidence="2" type="ORF">CPU12_00765</name>
</gene>
<evidence type="ECO:0000313" key="3">
    <source>
        <dbReference type="Proteomes" id="UP000221222"/>
    </source>
</evidence>
<keyword evidence="3" id="KW-1185">Reference proteome</keyword>
<organism evidence="2 3">
    <name type="scientific">Malaciobacter molluscorum LMG 25693</name>
    <dbReference type="NCBI Taxonomy" id="870501"/>
    <lineage>
        <taxon>Bacteria</taxon>
        <taxon>Pseudomonadati</taxon>
        <taxon>Campylobacterota</taxon>
        <taxon>Epsilonproteobacteria</taxon>
        <taxon>Campylobacterales</taxon>
        <taxon>Arcobacteraceae</taxon>
        <taxon>Malaciobacter</taxon>
    </lineage>
</organism>
<dbReference type="Proteomes" id="UP000221222">
    <property type="component" value="Unassembled WGS sequence"/>
</dbReference>
<dbReference type="AlphaFoldDB" id="A0A2G1DLJ8"/>
<evidence type="ECO:0000313" key="4">
    <source>
        <dbReference type="Proteomes" id="UP000262712"/>
    </source>
</evidence>
<dbReference type="RefSeq" id="WP_099341158.1">
    <property type="nucleotide sequence ID" value="NZ_CP032098.1"/>
</dbReference>